<feature type="transmembrane region" description="Helical" evidence="7">
    <location>
        <begin position="357"/>
        <end position="377"/>
    </location>
</feature>
<evidence type="ECO:0000256" key="5">
    <source>
        <dbReference type="ARBA" id="ARBA00022989"/>
    </source>
</evidence>
<evidence type="ECO:0000256" key="7">
    <source>
        <dbReference type="SAM" id="Phobius"/>
    </source>
</evidence>
<dbReference type="PANTHER" id="PTHR30250:SF10">
    <property type="entry name" value="LIPOPOLYSACCHARIDE BIOSYNTHESIS PROTEIN WZXC"/>
    <property type="match status" value="1"/>
</dbReference>
<dbReference type="RefSeq" id="WP_188873331.1">
    <property type="nucleotide sequence ID" value="NZ_BMOV01000001.1"/>
</dbReference>
<comment type="subcellular location">
    <subcellularLocation>
        <location evidence="1">Cell membrane</location>
        <topology evidence="1">Multi-pass membrane protein</topology>
    </subcellularLocation>
</comment>
<feature type="transmembrane region" description="Helical" evidence="7">
    <location>
        <begin position="118"/>
        <end position="138"/>
    </location>
</feature>
<feature type="transmembrane region" description="Helical" evidence="7">
    <location>
        <begin position="87"/>
        <end position="106"/>
    </location>
</feature>
<dbReference type="EMBL" id="BMOV01000001">
    <property type="protein sequence ID" value="GGO04994.1"/>
    <property type="molecule type" value="Genomic_DNA"/>
</dbReference>
<name>A0ABQ2L6A7_9PROT</name>
<keyword evidence="5 7" id="KW-1133">Transmembrane helix</keyword>
<dbReference type="InterPro" id="IPR050833">
    <property type="entry name" value="Poly_Biosynth_Transport"/>
</dbReference>
<feature type="transmembrane region" description="Helical" evidence="7">
    <location>
        <begin position="383"/>
        <end position="401"/>
    </location>
</feature>
<evidence type="ECO:0000256" key="1">
    <source>
        <dbReference type="ARBA" id="ARBA00004651"/>
    </source>
</evidence>
<feature type="transmembrane region" description="Helical" evidence="7">
    <location>
        <begin position="448"/>
        <end position="469"/>
    </location>
</feature>
<feature type="transmembrane region" description="Helical" evidence="7">
    <location>
        <begin position="23"/>
        <end position="41"/>
    </location>
</feature>
<dbReference type="Proteomes" id="UP000602381">
    <property type="component" value="Unassembled WGS sequence"/>
</dbReference>
<comment type="caution">
    <text evidence="8">The sequence shown here is derived from an EMBL/GenBank/DDBJ whole genome shotgun (WGS) entry which is preliminary data.</text>
</comment>
<organism evidence="8 9">
    <name type="scientific">Iodidimonas muriae</name>
    <dbReference type="NCBI Taxonomy" id="261467"/>
    <lineage>
        <taxon>Bacteria</taxon>
        <taxon>Pseudomonadati</taxon>
        <taxon>Pseudomonadota</taxon>
        <taxon>Alphaproteobacteria</taxon>
        <taxon>Iodidimonadales</taxon>
        <taxon>Iodidimonadaceae</taxon>
        <taxon>Iodidimonas</taxon>
    </lineage>
</organism>
<feature type="transmembrane region" description="Helical" evidence="7">
    <location>
        <begin position="422"/>
        <end position="442"/>
    </location>
</feature>
<accession>A0ABQ2L6A7</accession>
<feature type="transmembrane region" description="Helical" evidence="7">
    <location>
        <begin position="324"/>
        <end position="345"/>
    </location>
</feature>
<feature type="transmembrane region" description="Helical" evidence="7">
    <location>
        <begin position="288"/>
        <end position="318"/>
    </location>
</feature>
<keyword evidence="6 7" id="KW-0472">Membrane</keyword>
<feature type="transmembrane region" description="Helical" evidence="7">
    <location>
        <begin position="150"/>
        <end position="168"/>
    </location>
</feature>
<sequence>MSQPTPSVPSLKRSLAYVFGGRFMRALIQIASAAIIARLLTPEEMGVFAVASASIAISTALAEFGIHPYLVQVDALSKAIVGRAFGLMGLINWSLAFLLFFGRGVIAQFYGNPEIENVIAVLSLNFLFNPFVTIGLALLMRELRYGKLTIINIMAGGAGSAISVLLALQDFGPISLAFGSVIMKLVLIIGIFRLKPMYLSFRPRFHGLKEIIGFGSWAVGASLVQSAGNQSPELIIGRGLGLEAAGLFDRGMTVTRLVNQQIAGSLSTVLTPFFAQERRDKQDLKARFLIRLQTTAGVIWPLMLIMAGSSYSLILFLFGPQWTQAAPVAGILAISATLHMPFGIGRQLLLSHGKVKQIFLIETSMQLAKVALIVLAARHGLPYIAAALMGPAIIFIILANYQVSRVLSLHASDWWAALKPSLLVTFGVGLTMGAVVYGLGYAPKGLPILNLAIYGSAGLVGWLISLWLVRHPMRLEITRIFKKIIKRNKSQ</sequence>
<protein>
    <submittedName>
        <fullName evidence="8">Lipopolysaccharide biosynthesis protein</fullName>
    </submittedName>
</protein>
<dbReference type="Pfam" id="PF13440">
    <property type="entry name" value="Polysacc_synt_3"/>
    <property type="match status" value="1"/>
</dbReference>
<evidence type="ECO:0000313" key="8">
    <source>
        <dbReference type="EMBL" id="GGO04994.1"/>
    </source>
</evidence>
<dbReference type="PANTHER" id="PTHR30250">
    <property type="entry name" value="PST FAMILY PREDICTED COLANIC ACID TRANSPORTER"/>
    <property type="match status" value="1"/>
</dbReference>
<keyword evidence="4 7" id="KW-0812">Transmembrane</keyword>
<evidence type="ECO:0000256" key="2">
    <source>
        <dbReference type="ARBA" id="ARBA00007430"/>
    </source>
</evidence>
<comment type="similarity">
    <text evidence="2">Belongs to the polysaccharide synthase family.</text>
</comment>
<proteinExistence type="inferred from homology"/>
<reference evidence="9" key="1">
    <citation type="journal article" date="2019" name="Int. J. Syst. Evol. Microbiol.">
        <title>The Global Catalogue of Microorganisms (GCM) 10K type strain sequencing project: providing services to taxonomists for standard genome sequencing and annotation.</title>
        <authorList>
            <consortium name="The Broad Institute Genomics Platform"/>
            <consortium name="The Broad Institute Genome Sequencing Center for Infectious Disease"/>
            <person name="Wu L."/>
            <person name="Ma J."/>
        </authorList>
    </citation>
    <scope>NUCLEOTIDE SEQUENCE [LARGE SCALE GENOMIC DNA]</scope>
    <source>
        <strain evidence="9">JCM 17843</strain>
    </source>
</reference>
<feature type="transmembrane region" description="Helical" evidence="7">
    <location>
        <begin position="47"/>
        <end position="66"/>
    </location>
</feature>
<evidence type="ECO:0000256" key="6">
    <source>
        <dbReference type="ARBA" id="ARBA00023136"/>
    </source>
</evidence>
<evidence type="ECO:0000313" key="9">
    <source>
        <dbReference type="Proteomes" id="UP000602381"/>
    </source>
</evidence>
<evidence type="ECO:0000256" key="4">
    <source>
        <dbReference type="ARBA" id="ARBA00022692"/>
    </source>
</evidence>
<evidence type="ECO:0000256" key="3">
    <source>
        <dbReference type="ARBA" id="ARBA00022475"/>
    </source>
</evidence>
<gene>
    <name evidence="8" type="ORF">GCM10007972_01920</name>
</gene>
<feature type="transmembrane region" description="Helical" evidence="7">
    <location>
        <begin position="174"/>
        <end position="194"/>
    </location>
</feature>
<keyword evidence="3" id="KW-1003">Cell membrane</keyword>
<keyword evidence="9" id="KW-1185">Reference proteome</keyword>